<name>A0ABX1W8H1_9RHOB</name>
<proteinExistence type="predicted"/>
<gene>
    <name evidence="1" type="ORF">GS617_04750</name>
</gene>
<sequence>MTQHHETSANYERVLFTLGRYRVAVYKDDLQWLFQQRVTVKTCAGARLRNLGYCTTRNALLRFQHKFLGVSSPEIVALPETFKAGGWN</sequence>
<protein>
    <submittedName>
        <fullName evidence="1">Uncharacterized protein</fullName>
    </submittedName>
</protein>
<keyword evidence="2" id="KW-1185">Reference proteome</keyword>
<accession>A0ABX1W8H1</accession>
<evidence type="ECO:0000313" key="2">
    <source>
        <dbReference type="Proteomes" id="UP000599383"/>
    </source>
</evidence>
<organism evidence="1 2">
    <name type="scientific">Ruegeria atlantica</name>
    <dbReference type="NCBI Taxonomy" id="81569"/>
    <lineage>
        <taxon>Bacteria</taxon>
        <taxon>Pseudomonadati</taxon>
        <taxon>Pseudomonadota</taxon>
        <taxon>Alphaproteobacteria</taxon>
        <taxon>Rhodobacterales</taxon>
        <taxon>Roseobacteraceae</taxon>
        <taxon>Ruegeria</taxon>
    </lineage>
</organism>
<dbReference type="Proteomes" id="UP000599383">
    <property type="component" value="Unassembled WGS sequence"/>
</dbReference>
<dbReference type="RefSeq" id="WP_171362869.1">
    <property type="nucleotide sequence ID" value="NZ_WVQY01000001.1"/>
</dbReference>
<dbReference type="EMBL" id="WVQY01000001">
    <property type="protein sequence ID" value="NOD29570.1"/>
    <property type="molecule type" value="Genomic_DNA"/>
</dbReference>
<comment type="caution">
    <text evidence="1">The sequence shown here is derived from an EMBL/GenBank/DDBJ whole genome shotgun (WGS) entry which is preliminary data.</text>
</comment>
<reference evidence="1 2" key="1">
    <citation type="submission" date="2019-12" db="EMBL/GenBank/DDBJ databases">
        <title>Ruegeria JWLKs population differentiation of coral mucus and skeleton niches.</title>
        <authorList>
            <person name="Luo D."/>
        </authorList>
    </citation>
    <scope>NUCLEOTIDE SEQUENCE [LARGE SCALE GENOMIC DNA]</scope>
    <source>
        <strain evidence="1 2">HKCCD6238</strain>
    </source>
</reference>
<evidence type="ECO:0000313" key="1">
    <source>
        <dbReference type="EMBL" id="NOD29570.1"/>
    </source>
</evidence>